<evidence type="ECO:0000313" key="5">
    <source>
        <dbReference type="EMBL" id="PSL19750.1"/>
    </source>
</evidence>
<dbReference type="Gene3D" id="3.20.20.480">
    <property type="entry name" value="Trimethylamine methyltransferase-like"/>
    <property type="match status" value="1"/>
</dbReference>
<protein>
    <submittedName>
        <fullName evidence="5">Trimethylamine:corrinoid methyltransferase-like protein</fullName>
    </submittedName>
</protein>
<dbReference type="GO" id="GO:0008168">
    <property type="term" value="F:methyltransferase activity"/>
    <property type="evidence" value="ECO:0007669"/>
    <property type="project" value="UniProtKB-KW"/>
</dbReference>
<evidence type="ECO:0000313" key="6">
    <source>
        <dbReference type="Proteomes" id="UP000240418"/>
    </source>
</evidence>
<dbReference type="GO" id="GO:0032259">
    <property type="term" value="P:methylation"/>
    <property type="evidence" value="ECO:0007669"/>
    <property type="project" value="UniProtKB-KW"/>
</dbReference>
<evidence type="ECO:0000256" key="3">
    <source>
        <dbReference type="ARBA" id="ARBA00022679"/>
    </source>
</evidence>
<comment type="similarity">
    <text evidence="1">Belongs to the trimethylamine methyltransferase family.</text>
</comment>
<dbReference type="InterPro" id="IPR038601">
    <property type="entry name" value="MttB-like_sf"/>
</dbReference>
<evidence type="ECO:0000256" key="4">
    <source>
        <dbReference type="SAM" id="MobiDB-lite"/>
    </source>
</evidence>
<keyword evidence="2 5" id="KW-0489">Methyltransferase</keyword>
<keyword evidence="3 5" id="KW-0808">Transferase</keyword>
<feature type="region of interest" description="Disordered" evidence="4">
    <location>
        <begin position="1"/>
        <end position="26"/>
    </location>
</feature>
<reference evidence="5 6" key="1">
    <citation type="submission" date="2018-03" db="EMBL/GenBank/DDBJ databases">
        <title>Genomic Encyclopedia of Archaeal and Bacterial Type Strains, Phase II (KMG-II): from individual species to whole genera.</title>
        <authorList>
            <person name="Goeker M."/>
        </authorList>
    </citation>
    <scope>NUCLEOTIDE SEQUENCE [LARGE SCALE GENOMIC DNA]</scope>
    <source>
        <strain evidence="5 6">DSM 100673</strain>
    </source>
</reference>
<dbReference type="RefSeq" id="WP_106608403.1">
    <property type="nucleotide sequence ID" value="NZ_PYGJ01000005.1"/>
</dbReference>
<name>A0A2P8FDF2_9RHOB</name>
<sequence length="522" mass="56179">MEQHTDTTPRKRRGRKNPPTSRASADAFSLEHVIGPRAGFGFLDSDRMAFLKERVLRLLQDYGVMIVHPEAHAALIKAGAREGSEAGRLRMPRALVHESLAATPKTTTLAGKTRAFDMQIPRADQGFILRTGTGGHGYVDPRDASYRNMDLKAVGEIAAVADSLDQVGFIAHPFVHGVPEVTADIHSYARISGYTNKHVWMQPYQKENVDYLLKIAAIAAGGEDQLRAHPSTSTITCSFSPLEFKYMDTEVIIACGKFGVPVHACSLPSAGGTAPLSAPSLTLMAVTEIIGMITMAHVLSPGLPVIATPLMFALDMRTGSALQSSVEALQAASLSIQLCKSYGLMAHTYGSGSDTPDADHQSMAERAMLMQTVALSGADILGGIGQLECATVFSPVQAVLDNEIGAMIRRFLRVPEISDEALNFDGMMNVAVGGHFLDADHTVTGCRDQFTPRIFQRVGRDDYEASNRRGAFEEARDQALSVINNAPDNGLLSEDQNTEITALAAAADKHIVEVYSGKVETI</sequence>
<accession>A0A2P8FDF2</accession>
<evidence type="ECO:0000256" key="1">
    <source>
        <dbReference type="ARBA" id="ARBA00007137"/>
    </source>
</evidence>
<comment type="caution">
    <text evidence="5">The sequence shown here is derived from an EMBL/GenBank/DDBJ whole genome shotgun (WGS) entry which is preliminary data.</text>
</comment>
<dbReference type="Pfam" id="PF06253">
    <property type="entry name" value="MTTB"/>
    <property type="match status" value="1"/>
</dbReference>
<dbReference type="Proteomes" id="UP000240418">
    <property type="component" value="Unassembled WGS sequence"/>
</dbReference>
<keyword evidence="6" id="KW-1185">Reference proteome</keyword>
<dbReference type="AlphaFoldDB" id="A0A2P8FDF2"/>
<dbReference type="EMBL" id="PYGJ01000005">
    <property type="protein sequence ID" value="PSL19750.1"/>
    <property type="molecule type" value="Genomic_DNA"/>
</dbReference>
<proteinExistence type="inferred from homology"/>
<dbReference type="InterPro" id="IPR010426">
    <property type="entry name" value="MTTB_MeTrfase"/>
</dbReference>
<dbReference type="OrthoDB" id="5713681at2"/>
<gene>
    <name evidence="5" type="ORF">CLV88_105173</name>
</gene>
<organism evidence="5 6">
    <name type="scientific">Shimia abyssi</name>
    <dbReference type="NCBI Taxonomy" id="1662395"/>
    <lineage>
        <taxon>Bacteria</taxon>
        <taxon>Pseudomonadati</taxon>
        <taxon>Pseudomonadota</taxon>
        <taxon>Alphaproteobacteria</taxon>
        <taxon>Rhodobacterales</taxon>
        <taxon>Roseobacteraceae</taxon>
    </lineage>
</organism>
<dbReference type="GO" id="GO:0015948">
    <property type="term" value="P:methanogenesis"/>
    <property type="evidence" value="ECO:0007669"/>
    <property type="project" value="InterPro"/>
</dbReference>
<evidence type="ECO:0000256" key="2">
    <source>
        <dbReference type="ARBA" id="ARBA00022603"/>
    </source>
</evidence>